<name>A0ABQ4HMH0_9ACTN</name>
<dbReference type="EMBL" id="BOOZ01000001">
    <property type="protein sequence ID" value="GIJ06834.1"/>
    <property type="molecule type" value="Genomic_DNA"/>
</dbReference>
<proteinExistence type="predicted"/>
<comment type="caution">
    <text evidence="1">The sequence shown here is derived from an EMBL/GenBank/DDBJ whole genome shotgun (WGS) entry which is preliminary data.</text>
</comment>
<organism evidence="1 2">
    <name type="scientific">Micromonospora andamanensis</name>
    <dbReference type="NCBI Taxonomy" id="1287068"/>
    <lineage>
        <taxon>Bacteria</taxon>
        <taxon>Bacillati</taxon>
        <taxon>Actinomycetota</taxon>
        <taxon>Actinomycetes</taxon>
        <taxon>Micromonosporales</taxon>
        <taxon>Micromonosporaceae</taxon>
        <taxon>Micromonospora</taxon>
    </lineage>
</organism>
<accession>A0ABQ4HMH0</accession>
<reference evidence="1 2" key="1">
    <citation type="submission" date="2021-01" db="EMBL/GenBank/DDBJ databases">
        <title>Whole genome shotgun sequence of Verrucosispora andamanensis NBRC 109075.</title>
        <authorList>
            <person name="Komaki H."/>
            <person name="Tamura T."/>
        </authorList>
    </citation>
    <scope>NUCLEOTIDE SEQUENCE [LARGE SCALE GENOMIC DNA]</scope>
    <source>
        <strain evidence="1 2">NBRC 109075</strain>
    </source>
</reference>
<dbReference type="Proteomes" id="UP000647017">
    <property type="component" value="Unassembled WGS sequence"/>
</dbReference>
<evidence type="ECO:0000313" key="1">
    <source>
        <dbReference type="EMBL" id="GIJ06834.1"/>
    </source>
</evidence>
<keyword evidence="2" id="KW-1185">Reference proteome</keyword>
<evidence type="ECO:0000313" key="2">
    <source>
        <dbReference type="Proteomes" id="UP000647017"/>
    </source>
</evidence>
<protein>
    <submittedName>
        <fullName evidence="1">Uncharacterized protein</fullName>
    </submittedName>
</protein>
<gene>
    <name evidence="1" type="ORF">Van01_00480</name>
</gene>
<sequence>MGRLVGLSSRRLCCQAGPAACPGAVRGARSGGGQAVPKLGTVMVPSAAIGKPGFQAISQRCPSGSVK</sequence>